<dbReference type="RefSeq" id="WP_189093174.1">
    <property type="nucleotide sequence ID" value="NZ_BMQL01000057.1"/>
</dbReference>
<gene>
    <name evidence="1" type="ORF">GCM10008957_49250</name>
</gene>
<evidence type="ECO:0000313" key="2">
    <source>
        <dbReference type="Proteomes" id="UP000603865"/>
    </source>
</evidence>
<dbReference type="EMBL" id="BMQL01000057">
    <property type="protein sequence ID" value="GGR33019.1"/>
    <property type="molecule type" value="Genomic_DNA"/>
</dbReference>
<proteinExistence type="predicted"/>
<comment type="caution">
    <text evidence="1">The sequence shown here is derived from an EMBL/GenBank/DDBJ whole genome shotgun (WGS) entry which is preliminary data.</text>
</comment>
<keyword evidence="2" id="KW-1185">Reference proteome</keyword>
<accession>A0A918CN49</accession>
<evidence type="ECO:0000313" key="1">
    <source>
        <dbReference type="EMBL" id="GGR33019.1"/>
    </source>
</evidence>
<protein>
    <submittedName>
        <fullName evidence="1">Uncharacterized protein</fullName>
    </submittedName>
</protein>
<name>A0A918CN49_9DEIO</name>
<dbReference type="AlphaFoldDB" id="A0A918CN49"/>
<reference evidence="1" key="2">
    <citation type="submission" date="2020-09" db="EMBL/GenBank/DDBJ databases">
        <authorList>
            <person name="Sun Q."/>
            <person name="Ohkuma M."/>
        </authorList>
    </citation>
    <scope>NUCLEOTIDE SEQUENCE</scope>
    <source>
        <strain evidence="1">JCM 31311</strain>
    </source>
</reference>
<reference evidence="1" key="1">
    <citation type="journal article" date="2014" name="Int. J. Syst. Evol. Microbiol.">
        <title>Complete genome sequence of Corynebacterium casei LMG S-19264T (=DSM 44701T), isolated from a smear-ripened cheese.</title>
        <authorList>
            <consortium name="US DOE Joint Genome Institute (JGI-PGF)"/>
            <person name="Walter F."/>
            <person name="Albersmeier A."/>
            <person name="Kalinowski J."/>
            <person name="Ruckert C."/>
        </authorList>
    </citation>
    <scope>NUCLEOTIDE SEQUENCE</scope>
    <source>
        <strain evidence="1">JCM 31311</strain>
    </source>
</reference>
<dbReference type="Proteomes" id="UP000603865">
    <property type="component" value="Unassembled WGS sequence"/>
</dbReference>
<organism evidence="1 2">
    <name type="scientific">Deinococcus ruber</name>
    <dbReference type="NCBI Taxonomy" id="1848197"/>
    <lineage>
        <taxon>Bacteria</taxon>
        <taxon>Thermotogati</taxon>
        <taxon>Deinococcota</taxon>
        <taxon>Deinococci</taxon>
        <taxon>Deinococcales</taxon>
        <taxon>Deinococcaceae</taxon>
        <taxon>Deinococcus</taxon>
    </lineage>
</organism>
<sequence>MAQQLAQLLALQDAQYHEFQQLLEQLEEHPSLERVLEGGAAILERAQEIRASNQRLQALYTSLLPLISRNITTLQQQEVLLRRLLARLTPHLPDGADLLNHDWN</sequence>